<proteinExistence type="inferred from homology"/>
<comment type="similarity">
    <text evidence="2">Belongs to the cytochrome P450 family.</text>
</comment>
<dbReference type="Proteomes" id="UP000799428">
    <property type="component" value="Unassembled WGS sequence"/>
</dbReference>
<evidence type="ECO:0000256" key="3">
    <source>
        <dbReference type="ARBA" id="ARBA00022723"/>
    </source>
</evidence>
<dbReference type="CDD" id="cd11061">
    <property type="entry name" value="CYP67-like"/>
    <property type="match status" value="1"/>
</dbReference>
<dbReference type="InterPro" id="IPR050121">
    <property type="entry name" value="Cytochrome_P450_monoxygenase"/>
</dbReference>
<feature type="binding site" description="axial binding residue" evidence="7">
    <location>
        <position position="467"/>
    </location>
    <ligand>
        <name>heme</name>
        <dbReference type="ChEBI" id="CHEBI:30413"/>
    </ligand>
    <ligandPart>
        <name>Fe</name>
        <dbReference type="ChEBI" id="CHEBI:18248"/>
    </ligandPart>
</feature>
<dbReference type="InterPro" id="IPR002401">
    <property type="entry name" value="Cyt_P450_E_grp-I"/>
</dbReference>
<feature type="transmembrane region" description="Helical" evidence="8">
    <location>
        <begin position="6"/>
        <end position="23"/>
    </location>
</feature>
<evidence type="ECO:0000256" key="4">
    <source>
        <dbReference type="ARBA" id="ARBA00023002"/>
    </source>
</evidence>
<keyword evidence="10" id="KW-1185">Reference proteome</keyword>
<evidence type="ECO:0000256" key="8">
    <source>
        <dbReference type="SAM" id="Phobius"/>
    </source>
</evidence>
<keyword evidence="6" id="KW-0503">Monooxygenase</keyword>
<dbReference type="PRINTS" id="PR00385">
    <property type="entry name" value="P450"/>
</dbReference>
<reference evidence="9" key="1">
    <citation type="journal article" date="2020" name="Stud. Mycol.">
        <title>101 Dothideomycetes genomes: a test case for predicting lifestyles and emergence of pathogens.</title>
        <authorList>
            <person name="Haridas S."/>
            <person name="Albert R."/>
            <person name="Binder M."/>
            <person name="Bloem J."/>
            <person name="Labutti K."/>
            <person name="Salamov A."/>
            <person name="Andreopoulos B."/>
            <person name="Baker S."/>
            <person name="Barry K."/>
            <person name="Bills G."/>
            <person name="Bluhm B."/>
            <person name="Cannon C."/>
            <person name="Castanera R."/>
            <person name="Culley D."/>
            <person name="Daum C."/>
            <person name="Ezra D."/>
            <person name="Gonzalez J."/>
            <person name="Henrissat B."/>
            <person name="Kuo A."/>
            <person name="Liang C."/>
            <person name="Lipzen A."/>
            <person name="Lutzoni F."/>
            <person name="Magnuson J."/>
            <person name="Mondo S."/>
            <person name="Nolan M."/>
            <person name="Ohm R."/>
            <person name="Pangilinan J."/>
            <person name="Park H.-J."/>
            <person name="Ramirez L."/>
            <person name="Alfaro M."/>
            <person name="Sun H."/>
            <person name="Tritt A."/>
            <person name="Yoshinaga Y."/>
            <person name="Zwiers L.-H."/>
            <person name="Turgeon B."/>
            <person name="Goodwin S."/>
            <person name="Spatafora J."/>
            <person name="Crous P."/>
            <person name="Grigoriev I."/>
        </authorList>
    </citation>
    <scope>NUCLEOTIDE SEQUENCE</scope>
    <source>
        <strain evidence="9">CBS 279.74</strain>
    </source>
</reference>
<protein>
    <submittedName>
        <fullName evidence="9">Cytochrome P450</fullName>
    </submittedName>
</protein>
<dbReference type="PRINTS" id="PR00463">
    <property type="entry name" value="EP450I"/>
</dbReference>
<keyword evidence="5 7" id="KW-0408">Iron</keyword>
<dbReference type="PANTHER" id="PTHR24305">
    <property type="entry name" value="CYTOCHROME P450"/>
    <property type="match status" value="1"/>
</dbReference>
<evidence type="ECO:0000313" key="9">
    <source>
        <dbReference type="EMBL" id="KAF2703227.1"/>
    </source>
</evidence>
<dbReference type="AlphaFoldDB" id="A0A6G1JST4"/>
<evidence type="ECO:0000256" key="5">
    <source>
        <dbReference type="ARBA" id="ARBA00023004"/>
    </source>
</evidence>
<gene>
    <name evidence="9" type="ORF">K504DRAFT_444034</name>
</gene>
<keyword evidence="8" id="KW-1133">Transmembrane helix</keyword>
<dbReference type="InterPro" id="IPR001128">
    <property type="entry name" value="Cyt_P450"/>
</dbReference>
<accession>A0A6G1JST4</accession>
<dbReference type="GO" id="GO:0020037">
    <property type="term" value="F:heme binding"/>
    <property type="evidence" value="ECO:0007669"/>
    <property type="project" value="InterPro"/>
</dbReference>
<dbReference type="SUPFAM" id="SSF48264">
    <property type="entry name" value="Cytochrome P450"/>
    <property type="match status" value="1"/>
</dbReference>
<dbReference type="GO" id="GO:0005506">
    <property type="term" value="F:iron ion binding"/>
    <property type="evidence" value="ECO:0007669"/>
    <property type="project" value="InterPro"/>
</dbReference>
<name>A0A6G1JST4_9PLEO</name>
<evidence type="ECO:0000256" key="1">
    <source>
        <dbReference type="ARBA" id="ARBA00001971"/>
    </source>
</evidence>
<dbReference type="Gene3D" id="1.10.630.10">
    <property type="entry name" value="Cytochrome P450"/>
    <property type="match status" value="1"/>
</dbReference>
<dbReference type="GO" id="GO:0004497">
    <property type="term" value="F:monooxygenase activity"/>
    <property type="evidence" value="ECO:0007669"/>
    <property type="project" value="UniProtKB-KW"/>
</dbReference>
<organism evidence="9 10">
    <name type="scientific">Pleomassaria siparia CBS 279.74</name>
    <dbReference type="NCBI Taxonomy" id="1314801"/>
    <lineage>
        <taxon>Eukaryota</taxon>
        <taxon>Fungi</taxon>
        <taxon>Dikarya</taxon>
        <taxon>Ascomycota</taxon>
        <taxon>Pezizomycotina</taxon>
        <taxon>Dothideomycetes</taxon>
        <taxon>Pleosporomycetidae</taxon>
        <taxon>Pleosporales</taxon>
        <taxon>Pleomassariaceae</taxon>
        <taxon>Pleomassaria</taxon>
    </lineage>
</organism>
<dbReference type="Pfam" id="PF00067">
    <property type="entry name" value="p450"/>
    <property type="match status" value="1"/>
</dbReference>
<feature type="transmembrane region" description="Helical" evidence="8">
    <location>
        <begin position="53"/>
        <end position="73"/>
    </location>
</feature>
<keyword evidence="8" id="KW-0472">Membrane</keyword>
<keyword evidence="4" id="KW-0560">Oxidoreductase</keyword>
<dbReference type="InterPro" id="IPR036396">
    <property type="entry name" value="Cyt_P450_sf"/>
</dbReference>
<dbReference type="EMBL" id="MU005788">
    <property type="protein sequence ID" value="KAF2703227.1"/>
    <property type="molecule type" value="Genomic_DNA"/>
</dbReference>
<evidence type="ECO:0000256" key="2">
    <source>
        <dbReference type="ARBA" id="ARBA00010617"/>
    </source>
</evidence>
<comment type="cofactor">
    <cofactor evidence="1 7">
        <name>heme</name>
        <dbReference type="ChEBI" id="CHEBI:30413"/>
    </cofactor>
</comment>
<keyword evidence="3 7" id="KW-0479">Metal-binding</keyword>
<keyword evidence="7" id="KW-0349">Heme</keyword>
<dbReference type="OrthoDB" id="6692864at2759"/>
<keyword evidence="8" id="KW-0812">Transmembrane</keyword>
<sequence length="524" mass="59416">MTSVIGVFVLAPISAILFHETVLKRVEIDHLTLPLLATSTAAFWLVVHYVGFWFAFLLASAFYVPLCLSIFLYRAFFHPLKDFPGPFGARLSKWWTVQQVLGTKFHLHRVQQDLQAKYGDYVRTGPRELSIFDPMAIQPLLGFKSRTTKGPFYDIMEQSLHLNRDKSFHRQRRKIWDNAMKESLSDYAPRVEDFTSQLLTRLRQEEGNPVPLLAYCVYYSYDVMAALAFGKPMGFVKGDRSEVAESILATFTDSLEIMGLLWHVPWVMKAMGVLGSFGGPLKVWKDWSTEKMQERMAIKDAAPDLSMHLIANTPRGEKGDALLYGESRLIIGAGSETTSTALTLIFMQLAVHVNYLQAIREEFRQLGSSYSCLRPMAIVDAVVQESMRMWPSIFFGPQRIVPPGGMEINGHFIPGDTIVSTPPFVLNRDPRNFVQPDEFIPERWSSRPELVLNRSAFNPFSTGPYNCVGKGLAMMELRSVISRVVNEFDILLPEGFDAKTYFDSVKDHFTAGPPDQKVVFKRVL</sequence>
<evidence type="ECO:0000256" key="7">
    <source>
        <dbReference type="PIRSR" id="PIRSR602401-1"/>
    </source>
</evidence>
<dbReference type="GO" id="GO:0016705">
    <property type="term" value="F:oxidoreductase activity, acting on paired donors, with incorporation or reduction of molecular oxygen"/>
    <property type="evidence" value="ECO:0007669"/>
    <property type="project" value="InterPro"/>
</dbReference>
<dbReference type="PANTHER" id="PTHR24305:SF187">
    <property type="entry name" value="P450, PUTATIVE (EUROFUNG)-RELATED"/>
    <property type="match status" value="1"/>
</dbReference>
<evidence type="ECO:0000313" key="10">
    <source>
        <dbReference type="Proteomes" id="UP000799428"/>
    </source>
</evidence>
<evidence type="ECO:0000256" key="6">
    <source>
        <dbReference type="ARBA" id="ARBA00023033"/>
    </source>
</evidence>